<accession>A0A8J7QJ69</accession>
<feature type="domain" description="HTH marR-type" evidence="1">
    <location>
        <begin position="8"/>
        <end position="140"/>
    </location>
</feature>
<dbReference type="InterPro" id="IPR036388">
    <property type="entry name" value="WH-like_DNA-bd_sf"/>
</dbReference>
<dbReference type="PANTHER" id="PTHR33164">
    <property type="entry name" value="TRANSCRIPTIONAL REGULATOR, MARR FAMILY"/>
    <property type="match status" value="1"/>
</dbReference>
<dbReference type="Gene3D" id="1.10.10.10">
    <property type="entry name" value="Winged helix-like DNA-binding domain superfamily/Winged helix DNA-binding domain"/>
    <property type="match status" value="1"/>
</dbReference>
<dbReference type="Pfam" id="PF12802">
    <property type="entry name" value="MarR_2"/>
    <property type="match status" value="1"/>
</dbReference>
<comment type="caution">
    <text evidence="2">The sequence shown here is derived from an EMBL/GenBank/DDBJ whole genome shotgun (WGS) entry which is preliminary data.</text>
</comment>
<dbReference type="SMART" id="SM00347">
    <property type="entry name" value="HTH_MARR"/>
    <property type="match status" value="1"/>
</dbReference>
<dbReference type="RefSeq" id="WP_207861749.1">
    <property type="nucleotide sequence ID" value="NZ_JAFREP010000027.1"/>
</dbReference>
<gene>
    <name evidence="2" type="ORF">J3U88_25075</name>
</gene>
<name>A0A8J7QJ69_9BACT</name>
<proteinExistence type="predicted"/>
<dbReference type="PANTHER" id="PTHR33164:SF99">
    <property type="entry name" value="MARR FAMILY REGULATORY PROTEIN"/>
    <property type="match status" value="1"/>
</dbReference>
<dbReference type="AlphaFoldDB" id="A0A8J7QJ69"/>
<sequence>MSADPARLYDLIRFIRPLYRNLGRAVEKNLADTPISVGMRAILEIVYEAGPVSVPKIADIMGTGRQYVQRMVNDNLAAGTLEKRANPAHRRSVLLALTESGRTAFEAIRAREAANLAAVAAGIDAADLEICLKVVDALHRGFLDEEQPADNELPPAYKDDCEGR</sequence>
<dbReference type="GO" id="GO:0006950">
    <property type="term" value="P:response to stress"/>
    <property type="evidence" value="ECO:0007669"/>
    <property type="project" value="TreeGrafter"/>
</dbReference>
<dbReference type="InterPro" id="IPR039422">
    <property type="entry name" value="MarR/SlyA-like"/>
</dbReference>
<evidence type="ECO:0000313" key="3">
    <source>
        <dbReference type="Proteomes" id="UP000664417"/>
    </source>
</evidence>
<dbReference type="SUPFAM" id="SSF46785">
    <property type="entry name" value="Winged helix' DNA-binding domain"/>
    <property type="match status" value="1"/>
</dbReference>
<evidence type="ECO:0000313" key="2">
    <source>
        <dbReference type="EMBL" id="MBO1321776.1"/>
    </source>
</evidence>
<dbReference type="GO" id="GO:0003700">
    <property type="term" value="F:DNA-binding transcription factor activity"/>
    <property type="evidence" value="ECO:0007669"/>
    <property type="project" value="InterPro"/>
</dbReference>
<protein>
    <submittedName>
        <fullName evidence="2">MarR family transcriptional regulator</fullName>
    </submittedName>
</protein>
<keyword evidence="3" id="KW-1185">Reference proteome</keyword>
<dbReference type="Proteomes" id="UP000664417">
    <property type="component" value="Unassembled WGS sequence"/>
</dbReference>
<dbReference type="InterPro" id="IPR036390">
    <property type="entry name" value="WH_DNA-bd_sf"/>
</dbReference>
<dbReference type="PROSITE" id="PS50995">
    <property type="entry name" value="HTH_MARR_2"/>
    <property type="match status" value="1"/>
</dbReference>
<dbReference type="InterPro" id="IPR000835">
    <property type="entry name" value="HTH_MarR-typ"/>
</dbReference>
<organism evidence="2 3">
    <name type="scientific">Acanthopleuribacter pedis</name>
    <dbReference type="NCBI Taxonomy" id="442870"/>
    <lineage>
        <taxon>Bacteria</taxon>
        <taxon>Pseudomonadati</taxon>
        <taxon>Acidobacteriota</taxon>
        <taxon>Holophagae</taxon>
        <taxon>Acanthopleuribacterales</taxon>
        <taxon>Acanthopleuribacteraceae</taxon>
        <taxon>Acanthopleuribacter</taxon>
    </lineage>
</organism>
<dbReference type="EMBL" id="JAFREP010000027">
    <property type="protein sequence ID" value="MBO1321776.1"/>
    <property type="molecule type" value="Genomic_DNA"/>
</dbReference>
<evidence type="ECO:0000259" key="1">
    <source>
        <dbReference type="PROSITE" id="PS50995"/>
    </source>
</evidence>
<reference evidence="2" key="1">
    <citation type="submission" date="2021-03" db="EMBL/GenBank/DDBJ databases">
        <authorList>
            <person name="Wang G."/>
        </authorList>
    </citation>
    <scope>NUCLEOTIDE SEQUENCE</scope>
    <source>
        <strain evidence="2">KCTC 12899</strain>
    </source>
</reference>